<feature type="region of interest" description="Disordered" evidence="1">
    <location>
        <begin position="205"/>
        <end position="293"/>
    </location>
</feature>
<feature type="non-terminal residue" evidence="2">
    <location>
        <position position="1"/>
    </location>
</feature>
<feature type="compositionally biased region" description="Low complexity" evidence="1">
    <location>
        <begin position="1"/>
        <end position="10"/>
    </location>
</feature>
<dbReference type="PANTHER" id="PTHR31065:SF1">
    <property type="entry name" value="OS09G0116050 PROTEIN"/>
    <property type="match status" value="1"/>
</dbReference>
<gene>
    <name evidence="2" type="ORF">EJB05_07123</name>
</gene>
<evidence type="ECO:0000313" key="3">
    <source>
        <dbReference type="Proteomes" id="UP000324897"/>
    </source>
</evidence>
<dbReference type="AlphaFoldDB" id="A0A5J9WGS6"/>
<proteinExistence type="predicted"/>
<reference evidence="2 3" key="1">
    <citation type="journal article" date="2019" name="Sci. Rep.">
        <title>A high-quality genome of Eragrostis curvula grass provides insights into Poaceae evolution and supports new strategies to enhance forage quality.</title>
        <authorList>
            <person name="Carballo J."/>
            <person name="Santos B.A.C.M."/>
            <person name="Zappacosta D."/>
            <person name="Garbus I."/>
            <person name="Selva J.P."/>
            <person name="Gallo C.A."/>
            <person name="Diaz A."/>
            <person name="Albertini E."/>
            <person name="Caccamo M."/>
            <person name="Echenique V."/>
        </authorList>
    </citation>
    <scope>NUCLEOTIDE SEQUENCE [LARGE SCALE GENOMIC DNA]</scope>
    <source>
        <strain evidence="3">cv. Victoria</strain>
        <tissue evidence="2">Leaf</tissue>
    </source>
</reference>
<dbReference type="InterPro" id="IPR006734">
    <property type="entry name" value="PLATZ"/>
</dbReference>
<evidence type="ECO:0008006" key="4">
    <source>
        <dbReference type="Google" id="ProtNLM"/>
    </source>
</evidence>
<protein>
    <recommendedName>
        <fullName evidence="4">B box-type domain-containing protein</fullName>
    </recommendedName>
</protein>
<dbReference type="Pfam" id="PF04640">
    <property type="entry name" value="PLATZ"/>
    <property type="match status" value="1"/>
</dbReference>
<sequence>MSRFASSSSMKTKKKETMVDGTSNCKSLPPLMNVSAMATEEEEGEMVQWLHVLLRTKFWEPCSRKHTTGNNRAGRCIFCIKCYKVLCPHCTHHKSGHRLLKIRRYVYRSLVLTKDMHELNIDVSRIQTYIINGKKGVHLRPVRRSPHFRPQPGSPRCLTCSCWLPTTPNLFCSLTCKGKANISQDDFSGPEAEHRYRSLKAHMALPPPTSLMNEPEPELEPEADPEHESELELELEQEATPKAESKLEHELEQKGEPELEPKVEPEPELELEPKVELELKLEPKDEPEPELEYELKPKHEPEFELDHEAGHEVELFAAEPIYALPMVNSYPLNGPFRKRPRKQVEPERLNQ</sequence>
<dbReference type="Gramene" id="TVU47519">
    <property type="protein sequence ID" value="TVU47519"/>
    <property type="gene ID" value="EJB05_07123"/>
</dbReference>
<evidence type="ECO:0000313" key="2">
    <source>
        <dbReference type="EMBL" id="TVU47519.1"/>
    </source>
</evidence>
<dbReference type="EMBL" id="RWGY01000004">
    <property type="protein sequence ID" value="TVU47519.1"/>
    <property type="molecule type" value="Genomic_DNA"/>
</dbReference>
<comment type="caution">
    <text evidence="2">The sequence shown here is derived from an EMBL/GenBank/DDBJ whole genome shotgun (WGS) entry which is preliminary data.</text>
</comment>
<feature type="compositionally biased region" description="Basic and acidic residues" evidence="1">
    <location>
        <begin position="239"/>
        <end position="286"/>
    </location>
</feature>
<dbReference type="PANTHER" id="PTHR31065">
    <property type="entry name" value="PLATZ TRANSCRIPTION FACTOR FAMILY PROTEIN"/>
    <property type="match status" value="1"/>
</dbReference>
<dbReference type="Proteomes" id="UP000324897">
    <property type="component" value="Chromosome 5"/>
</dbReference>
<keyword evidence="3" id="KW-1185">Reference proteome</keyword>
<name>A0A5J9WGS6_9POAL</name>
<organism evidence="2 3">
    <name type="scientific">Eragrostis curvula</name>
    <name type="common">weeping love grass</name>
    <dbReference type="NCBI Taxonomy" id="38414"/>
    <lineage>
        <taxon>Eukaryota</taxon>
        <taxon>Viridiplantae</taxon>
        <taxon>Streptophyta</taxon>
        <taxon>Embryophyta</taxon>
        <taxon>Tracheophyta</taxon>
        <taxon>Spermatophyta</taxon>
        <taxon>Magnoliopsida</taxon>
        <taxon>Liliopsida</taxon>
        <taxon>Poales</taxon>
        <taxon>Poaceae</taxon>
        <taxon>PACMAD clade</taxon>
        <taxon>Chloridoideae</taxon>
        <taxon>Eragrostideae</taxon>
        <taxon>Eragrostidinae</taxon>
        <taxon>Eragrostis</taxon>
    </lineage>
</organism>
<feature type="non-terminal residue" evidence="2">
    <location>
        <position position="351"/>
    </location>
</feature>
<accession>A0A5J9WGS6</accession>
<evidence type="ECO:0000256" key="1">
    <source>
        <dbReference type="SAM" id="MobiDB-lite"/>
    </source>
</evidence>
<dbReference type="OrthoDB" id="645833at2759"/>
<feature type="region of interest" description="Disordered" evidence="1">
    <location>
        <begin position="1"/>
        <end position="21"/>
    </location>
</feature>